<dbReference type="Proteomes" id="UP000058074">
    <property type="component" value="Chromosome"/>
</dbReference>
<sequence length="181" mass="18784">MKKWENAMRVGFLALGAGLILASLPTASDAQRADNDILPRSVALQQEGVKAQGAGDLDGAIDYFESALAADPRNRSAIIALAQVARAQGLPGKAIGLYREAQLLEPNDIVALTGEGEALADKGALELAREKLAAAQRICKANCPQAAALEKTIQSSASKRVVAAETLAPKPVVTTVTTGQN</sequence>
<feature type="repeat" description="TPR" evidence="1">
    <location>
        <begin position="41"/>
        <end position="74"/>
    </location>
</feature>
<dbReference type="PATRIC" id="fig|33050.5.peg.2474"/>
<feature type="chain" id="PRO_5006038986" evidence="2">
    <location>
        <begin position="23"/>
        <end position="181"/>
    </location>
</feature>
<reference evidence="3 4" key="1">
    <citation type="journal article" date="2015" name="Genome Announc.">
        <title>Complete Genome Sequence of Polypropylene Glycol- and Polyethylene Glycol-Degrading Sphingopyxis macrogoltabida Strain EY-1.</title>
        <authorList>
            <person name="Ohtsubo Y."/>
            <person name="Nagata Y."/>
            <person name="Numata M."/>
            <person name="Tsuchikane K."/>
            <person name="Hosoyama A."/>
            <person name="Yamazoe A."/>
            <person name="Tsuda M."/>
            <person name="Fujita N."/>
            <person name="Kawai F."/>
        </authorList>
    </citation>
    <scope>NUCLEOTIDE SEQUENCE [LARGE SCALE GENOMIC DNA]</scope>
    <source>
        <strain evidence="3 4">EY-1</strain>
    </source>
</reference>
<dbReference type="SMART" id="SM00028">
    <property type="entry name" value="TPR"/>
    <property type="match status" value="3"/>
</dbReference>
<dbReference type="SUPFAM" id="SSF48452">
    <property type="entry name" value="TPR-like"/>
    <property type="match status" value="1"/>
</dbReference>
<dbReference type="Pfam" id="PF13432">
    <property type="entry name" value="TPR_16"/>
    <property type="match status" value="1"/>
</dbReference>
<dbReference type="EMBL" id="CP012700">
    <property type="protein sequence ID" value="ALH81058.1"/>
    <property type="molecule type" value="Genomic_DNA"/>
</dbReference>
<name>A0A0N9UMR6_SPHMC</name>
<keyword evidence="1" id="KW-0802">TPR repeat</keyword>
<organism evidence="3 4">
    <name type="scientific">Sphingopyxis macrogoltabida</name>
    <name type="common">Sphingomonas macrogoltabidus</name>
    <dbReference type="NCBI Taxonomy" id="33050"/>
    <lineage>
        <taxon>Bacteria</taxon>
        <taxon>Pseudomonadati</taxon>
        <taxon>Pseudomonadota</taxon>
        <taxon>Alphaproteobacteria</taxon>
        <taxon>Sphingomonadales</taxon>
        <taxon>Sphingomonadaceae</taxon>
        <taxon>Sphingopyxis</taxon>
    </lineage>
</organism>
<evidence type="ECO:0000313" key="4">
    <source>
        <dbReference type="Proteomes" id="UP000058074"/>
    </source>
</evidence>
<evidence type="ECO:0000256" key="2">
    <source>
        <dbReference type="SAM" id="SignalP"/>
    </source>
</evidence>
<accession>A0A0N9UMR6</accession>
<proteinExistence type="predicted"/>
<evidence type="ECO:0000256" key="1">
    <source>
        <dbReference type="PROSITE-ProRule" id="PRU00339"/>
    </source>
</evidence>
<evidence type="ECO:0000313" key="3">
    <source>
        <dbReference type="EMBL" id="ALH81058.1"/>
    </source>
</evidence>
<gene>
    <name evidence="3" type="ORF">AN936_11970</name>
</gene>
<protein>
    <submittedName>
        <fullName evidence="3">Uncharacterized protein</fullName>
    </submittedName>
</protein>
<dbReference type="PROSITE" id="PS50005">
    <property type="entry name" value="TPR"/>
    <property type="match status" value="1"/>
</dbReference>
<dbReference type="InterPro" id="IPR011990">
    <property type="entry name" value="TPR-like_helical_dom_sf"/>
</dbReference>
<keyword evidence="2" id="KW-0732">Signal</keyword>
<feature type="signal peptide" evidence="2">
    <location>
        <begin position="1"/>
        <end position="22"/>
    </location>
</feature>
<dbReference type="AlphaFoldDB" id="A0A0N9UMR6"/>
<dbReference type="InterPro" id="IPR019734">
    <property type="entry name" value="TPR_rpt"/>
</dbReference>
<dbReference type="Gene3D" id="1.25.40.10">
    <property type="entry name" value="Tetratricopeptide repeat domain"/>
    <property type="match status" value="1"/>
</dbReference>
<dbReference type="KEGG" id="smag:AN936_11970"/>